<accession>A0A8S3WNU3</accession>
<dbReference type="SMART" id="SM00614">
    <property type="entry name" value="ZnF_BED"/>
    <property type="match status" value="1"/>
</dbReference>
<keyword evidence="7" id="KW-1185">Reference proteome</keyword>
<protein>
    <submittedName>
        <fullName evidence="6">(apollo) hypothetical protein</fullName>
    </submittedName>
</protein>
<evidence type="ECO:0000256" key="3">
    <source>
        <dbReference type="ARBA" id="ARBA00022833"/>
    </source>
</evidence>
<dbReference type="Pfam" id="PF02892">
    <property type="entry name" value="zf-BED"/>
    <property type="match status" value="1"/>
</dbReference>
<evidence type="ECO:0000259" key="5">
    <source>
        <dbReference type="PROSITE" id="PS50808"/>
    </source>
</evidence>
<organism evidence="6 7">
    <name type="scientific">Parnassius apollo</name>
    <name type="common">Apollo butterfly</name>
    <name type="synonym">Papilio apollo</name>
    <dbReference type="NCBI Taxonomy" id="110799"/>
    <lineage>
        <taxon>Eukaryota</taxon>
        <taxon>Metazoa</taxon>
        <taxon>Ecdysozoa</taxon>
        <taxon>Arthropoda</taxon>
        <taxon>Hexapoda</taxon>
        <taxon>Insecta</taxon>
        <taxon>Pterygota</taxon>
        <taxon>Neoptera</taxon>
        <taxon>Endopterygota</taxon>
        <taxon>Lepidoptera</taxon>
        <taxon>Glossata</taxon>
        <taxon>Ditrysia</taxon>
        <taxon>Papilionoidea</taxon>
        <taxon>Papilionidae</taxon>
        <taxon>Parnassiinae</taxon>
        <taxon>Parnassini</taxon>
        <taxon>Parnassius</taxon>
        <taxon>Parnassius</taxon>
    </lineage>
</organism>
<dbReference type="InterPro" id="IPR003656">
    <property type="entry name" value="Znf_BED"/>
</dbReference>
<name>A0A8S3WNU3_PARAO</name>
<feature type="domain" description="BED-type" evidence="5">
    <location>
        <begin position="5"/>
        <end position="51"/>
    </location>
</feature>
<proteinExistence type="predicted"/>
<evidence type="ECO:0000256" key="1">
    <source>
        <dbReference type="ARBA" id="ARBA00022723"/>
    </source>
</evidence>
<evidence type="ECO:0000313" key="6">
    <source>
        <dbReference type="EMBL" id="CAG4971709.1"/>
    </source>
</evidence>
<reference evidence="6" key="1">
    <citation type="submission" date="2021-04" db="EMBL/GenBank/DDBJ databases">
        <authorList>
            <person name="Tunstrom K."/>
        </authorList>
    </citation>
    <scope>NUCLEOTIDE SEQUENCE</scope>
</reference>
<evidence type="ECO:0000256" key="2">
    <source>
        <dbReference type="ARBA" id="ARBA00022771"/>
    </source>
</evidence>
<dbReference type="OrthoDB" id="6925454at2759"/>
<gene>
    <name evidence="6" type="ORF">PAPOLLO_LOCUS8473</name>
</gene>
<keyword evidence="2 4" id="KW-0863">Zinc-finger</keyword>
<keyword evidence="3" id="KW-0862">Zinc</keyword>
<dbReference type="AlphaFoldDB" id="A0A8S3WNU3"/>
<dbReference type="PROSITE" id="PS50808">
    <property type="entry name" value="ZF_BED"/>
    <property type="match status" value="1"/>
</dbReference>
<evidence type="ECO:0000256" key="4">
    <source>
        <dbReference type="PROSITE-ProRule" id="PRU00027"/>
    </source>
</evidence>
<comment type="caution">
    <text evidence="6">The sequence shown here is derived from an EMBL/GenBank/DDBJ whole genome shotgun (WGS) entry which is preliminary data.</text>
</comment>
<sequence>MASKRKFSPLWNHFDSTEPKKAKCNYCSKILTLSSSSIGTLSRRMKKVHPKVNIAPKRLESTDESEENSNQNVQVATTSFTISAVTTTTSSGTRPTVTTANIISATKGKVAATTVKDYIVVKKPSFH</sequence>
<keyword evidence="1" id="KW-0479">Metal-binding</keyword>
<dbReference type="GO" id="GO:0008270">
    <property type="term" value="F:zinc ion binding"/>
    <property type="evidence" value="ECO:0007669"/>
    <property type="project" value="UniProtKB-KW"/>
</dbReference>
<evidence type="ECO:0000313" key="7">
    <source>
        <dbReference type="Proteomes" id="UP000691718"/>
    </source>
</evidence>
<dbReference type="GO" id="GO:0003677">
    <property type="term" value="F:DNA binding"/>
    <property type="evidence" value="ECO:0007669"/>
    <property type="project" value="InterPro"/>
</dbReference>
<dbReference type="EMBL" id="CAJQZP010000610">
    <property type="protein sequence ID" value="CAG4971709.1"/>
    <property type="molecule type" value="Genomic_DNA"/>
</dbReference>
<dbReference type="Proteomes" id="UP000691718">
    <property type="component" value="Unassembled WGS sequence"/>
</dbReference>